<keyword evidence="4" id="KW-0479">Metal-binding</keyword>
<dbReference type="RefSeq" id="WP_014297352.1">
    <property type="nucleotide sequence ID" value="NC_016751.1"/>
</dbReference>
<comment type="similarity">
    <text evidence="2">Belongs to the peptidase M20A family.</text>
</comment>
<protein>
    <submittedName>
        <fullName evidence="9">Dipeptidase, putative</fullName>
    </submittedName>
</protein>
<evidence type="ECO:0000256" key="3">
    <source>
        <dbReference type="ARBA" id="ARBA00022670"/>
    </source>
</evidence>
<evidence type="ECO:0000256" key="8">
    <source>
        <dbReference type="ARBA" id="ARBA00023049"/>
    </source>
</evidence>
<dbReference type="PANTHER" id="PTHR43808:SF31">
    <property type="entry name" value="N-ACETYL-L-CITRULLINE DEACETYLASE"/>
    <property type="match status" value="1"/>
</dbReference>
<dbReference type="GO" id="GO:0008237">
    <property type="term" value="F:metallopeptidase activity"/>
    <property type="evidence" value="ECO:0007669"/>
    <property type="project" value="UniProtKB-KW"/>
</dbReference>
<dbReference type="SUPFAM" id="SSF55031">
    <property type="entry name" value="Bacterial exopeptidase dimerisation domain"/>
    <property type="match status" value="1"/>
</dbReference>
<keyword evidence="3" id="KW-0645">Protease</keyword>
<evidence type="ECO:0000256" key="7">
    <source>
        <dbReference type="ARBA" id="ARBA00022997"/>
    </source>
</evidence>
<dbReference type="HOGENOM" id="CLU_031786_2_0_0"/>
<dbReference type="GO" id="GO:0008270">
    <property type="term" value="F:zinc ion binding"/>
    <property type="evidence" value="ECO:0007669"/>
    <property type="project" value="InterPro"/>
</dbReference>
<keyword evidence="7" id="KW-0224">Dipeptidase</keyword>
<dbReference type="eggNOG" id="COG0624">
    <property type="taxonomic scope" value="Bacteria"/>
</dbReference>
<dbReference type="OrthoDB" id="9761532at2"/>
<dbReference type="SUPFAM" id="SSF53187">
    <property type="entry name" value="Zn-dependent exopeptidases"/>
    <property type="match status" value="1"/>
</dbReference>
<dbReference type="EMBL" id="CP003257">
    <property type="protein sequence ID" value="AEX86281.1"/>
    <property type="molecule type" value="Genomic_DNA"/>
</dbReference>
<dbReference type="Proteomes" id="UP000007161">
    <property type="component" value="Chromosome"/>
</dbReference>
<dbReference type="AlphaFoldDB" id="H2J6D3"/>
<dbReference type="GO" id="GO:0006508">
    <property type="term" value="P:proteolysis"/>
    <property type="evidence" value="ECO:0007669"/>
    <property type="project" value="UniProtKB-KW"/>
</dbReference>
<proteinExistence type="inferred from homology"/>
<dbReference type="GO" id="GO:0006526">
    <property type="term" value="P:L-arginine biosynthetic process"/>
    <property type="evidence" value="ECO:0007669"/>
    <property type="project" value="TreeGrafter"/>
</dbReference>
<dbReference type="GO" id="GO:0016805">
    <property type="term" value="F:dipeptidase activity"/>
    <property type="evidence" value="ECO:0007669"/>
    <property type="project" value="UniProtKB-KW"/>
</dbReference>
<dbReference type="Gene3D" id="3.30.70.360">
    <property type="match status" value="2"/>
</dbReference>
<reference evidence="10" key="2">
    <citation type="submission" date="2012-01" db="EMBL/GenBank/DDBJ databases">
        <title>Complete sequence of chromosome of Marinitoga piezophila KA3.</title>
        <authorList>
            <person name="Lucas S."/>
            <person name="Han J."/>
            <person name="Lapidus A."/>
            <person name="Cheng J.-F."/>
            <person name="Goodwin L."/>
            <person name="Pitluck S."/>
            <person name="Peters L."/>
            <person name="Mikhailova N."/>
            <person name="Teshima H."/>
            <person name="Detter J.C."/>
            <person name="Han C."/>
            <person name="Tapia R."/>
            <person name="Land M."/>
            <person name="Hauser L."/>
            <person name="Kyrpides N."/>
            <person name="Ivanova N."/>
            <person name="Pagani I."/>
            <person name="Jebbar M."/>
            <person name="Vannier P."/>
            <person name="Oger P."/>
            <person name="Cario A."/>
            <person name="Bartlett D."/>
            <person name="Noll K.M."/>
            <person name="Woyke T."/>
        </authorList>
    </citation>
    <scope>NUCLEOTIDE SEQUENCE [LARGE SCALE GENOMIC DNA]</scope>
    <source>
        <strain evidence="10">DSM 14283 / JCM 11233 / KA3</strain>
    </source>
</reference>
<dbReference type="InterPro" id="IPR002933">
    <property type="entry name" value="Peptidase_M20"/>
</dbReference>
<dbReference type="NCBIfam" id="NF005542">
    <property type="entry name" value="PRK07205.1"/>
    <property type="match status" value="1"/>
</dbReference>
<keyword evidence="10" id="KW-1185">Reference proteome</keyword>
<dbReference type="InterPro" id="IPR010964">
    <property type="entry name" value="M20A_pepV-rel"/>
</dbReference>
<evidence type="ECO:0000256" key="6">
    <source>
        <dbReference type="ARBA" id="ARBA00022833"/>
    </source>
</evidence>
<dbReference type="Pfam" id="PF01546">
    <property type="entry name" value="Peptidase_M20"/>
    <property type="match status" value="1"/>
</dbReference>
<gene>
    <name evidence="9" type="ordered locus">Marpi_1901</name>
</gene>
<dbReference type="KEGG" id="mpz:Marpi_1901"/>
<comment type="cofactor">
    <cofactor evidence="1">
        <name>Zn(2+)</name>
        <dbReference type="ChEBI" id="CHEBI:29105"/>
    </cofactor>
</comment>
<evidence type="ECO:0000256" key="5">
    <source>
        <dbReference type="ARBA" id="ARBA00022801"/>
    </source>
</evidence>
<dbReference type="GO" id="GO:0008777">
    <property type="term" value="F:acetylornithine deacetylase activity"/>
    <property type="evidence" value="ECO:0007669"/>
    <property type="project" value="TreeGrafter"/>
</dbReference>
<keyword evidence="8" id="KW-0482">Metalloprotease</keyword>
<dbReference type="PROSITE" id="PS00758">
    <property type="entry name" value="ARGE_DAPE_CPG2_1"/>
    <property type="match status" value="1"/>
</dbReference>
<sequence>MLENIEKLISANKSDFIHDLEEVIKIPSVNEEESEEFPFGKNIDNVLKKTLEICERMGFKTFYNPYYGYAEIGEGKELIGVLGHLDVVPAGDLNNWETDPFSLEIKDGILYGRGVQDDKGPMLAAIYAVKILKDMGYEFKKRIRFIFGTDEELLWRGIEKYKEKEEIPTISFTPDSQFPLVYAEKGLLQLKISGNEKCDLNISGGSALNAVPDEMEYSGKDQEKLQNELEDAGYEYTVKNGKLVVLGKSAHAKDTEKGVNAIIRLIITLNKIGYRSNMIDFIVNEVGEDPYATKIFGECKDEDSGYLKFNIGKIEFKGNKQEIGVDIRIPVTVEKEFVMEKLKEKAQKYNLIIEEIDWLAPVYFSKEHFLYQILLNTYREETGDYKSLPISSGGATYARALKNCIAFGATFPDSAKTEHQPNESIKLDDLLKAIKIYAKAIYKICEEV</sequence>
<evidence type="ECO:0000256" key="2">
    <source>
        <dbReference type="ARBA" id="ARBA00006247"/>
    </source>
</evidence>
<keyword evidence="6" id="KW-0862">Zinc</keyword>
<accession>H2J6D3</accession>
<dbReference type="InterPro" id="IPR036264">
    <property type="entry name" value="Bact_exopeptidase_dim_dom"/>
</dbReference>
<dbReference type="InterPro" id="IPR050072">
    <property type="entry name" value="Peptidase_M20A"/>
</dbReference>
<evidence type="ECO:0000313" key="9">
    <source>
        <dbReference type="EMBL" id="AEX86281.1"/>
    </source>
</evidence>
<dbReference type="STRING" id="443254.Marpi_1901"/>
<reference evidence="9 10" key="1">
    <citation type="journal article" date="2012" name="J. Bacteriol.">
        <title>Complete Genome Sequence of the Thermophilic, Piezophilic, Heterotrophic Bacterium Marinitoga piezophila KA3.</title>
        <authorList>
            <person name="Lucas S."/>
            <person name="Han J."/>
            <person name="Lapidus A."/>
            <person name="Cheng J.F."/>
            <person name="Goodwin L.A."/>
            <person name="Pitluck S."/>
            <person name="Peters L."/>
            <person name="Mikhailova N."/>
            <person name="Teshima H."/>
            <person name="Detter J.C."/>
            <person name="Han C."/>
            <person name="Tapia R."/>
            <person name="Land M."/>
            <person name="Hauser L."/>
            <person name="Kyrpides N.C."/>
            <person name="Ivanova N."/>
            <person name="Pagani I."/>
            <person name="Vannier P."/>
            <person name="Oger P."/>
            <person name="Bartlett D.H."/>
            <person name="Noll K.M."/>
            <person name="Woyke T."/>
            <person name="Jebbar M."/>
        </authorList>
    </citation>
    <scope>NUCLEOTIDE SEQUENCE [LARGE SCALE GENOMIC DNA]</scope>
    <source>
        <strain evidence="10">DSM 14283 / JCM 11233 / KA3</strain>
    </source>
</reference>
<dbReference type="NCBIfam" id="TIGR01887">
    <property type="entry name" value="dipeptidaselike"/>
    <property type="match status" value="1"/>
</dbReference>
<keyword evidence="5" id="KW-0378">Hydrolase</keyword>
<evidence type="ECO:0000256" key="4">
    <source>
        <dbReference type="ARBA" id="ARBA00022723"/>
    </source>
</evidence>
<evidence type="ECO:0000256" key="1">
    <source>
        <dbReference type="ARBA" id="ARBA00001947"/>
    </source>
</evidence>
<dbReference type="InterPro" id="IPR001261">
    <property type="entry name" value="ArgE/DapE_CS"/>
</dbReference>
<evidence type="ECO:0000313" key="10">
    <source>
        <dbReference type="Proteomes" id="UP000007161"/>
    </source>
</evidence>
<name>H2J6D3_MARPK</name>
<organism evidence="9 10">
    <name type="scientific">Marinitoga piezophila (strain DSM 14283 / JCM 11233 / KA3)</name>
    <dbReference type="NCBI Taxonomy" id="443254"/>
    <lineage>
        <taxon>Bacteria</taxon>
        <taxon>Thermotogati</taxon>
        <taxon>Thermotogota</taxon>
        <taxon>Thermotogae</taxon>
        <taxon>Petrotogales</taxon>
        <taxon>Petrotogaceae</taxon>
        <taxon>Marinitoga</taxon>
    </lineage>
</organism>
<dbReference type="Gene3D" id="3.40.630.10">
    <property type="entry name" value="Zn peptidases"/>
    <property type="match status" value="1"/>
</dbReference>
<dbReference type="PANTHER" id="PTHR43808">
    <property type="entry name" value="ACETYLORNITHINE DEACETYLASE"/>
    <property type="match status" value="1"/>
</dbReference>